<keyword evidence="2" id="KW-0614">Plasmid</keyword>
<dbReference type="EMBL" id="FP885907">
    <property type="protein sequence ID" value="CBJ53859.1"/>
    <property type="molecule type" value="Genomic_DNA"/>
</dbReference>
<feature type="region of interest" description="Disordered" evidence="1">
    <location>
        <begin position="79"/>
        <end position="184"/>
    </location>
</feature>
<evidence type="ECO:0000256" key="1">
    <source>
        <dbReference type="SAM" id="MobiDB-lite"/>
    </source>
</evidence>
<reference evidence="2" key="1">
    <citation type="journal article" date="2010" name="BMC Genomics">
        <title>Genomes of three tomato pathogens within the Ralstonia solanacearum species complex reveal significant evolutionary divergence.</title>
        <authorList>
            <person name="Remenant B."/>
            <person name="Coupat-Goutaland B."/>
            <person name="Guidot A."/>
            <person name="Cellier G."/>
            <person name="Wicker E."/>
            <person name="Allen C."/>
            <person name="Fegan M."/>
            <person name="Pruvost O."/>
            <person name="Elbaz M."/>
            <person name="Calteau A."/>
            <person name="Salvignol G."/>
            <person name="Mornico D."/>
            <person name="Mangenot S."/>
            <person name="Barbe V."/>
            <person name="Medigue C."/>
            <person name="Prior P."/>
        </authorList>
    </citation>
    <scope>NUCLEOTIDE SEQUENCE [LARGE SCALE GENOMIC DNA]</scope>
    <source>
        <strain evidence="2">CFBP2957</strain>
        <plasmid evidence="2">RCFBPv3_mp</plasmid>
    </source>
</reference>
<feature type="compositionally biased region" description="Basic and acidic residues" evidence="1">
    <location>
        <begin position="101"/>
        <end position="119"/>
    </location>
</feature>
<evidence type="ECO:0000313" key="2">
    <source>
        <dbReference type="EMBL" id="CBJ53859.1"/>
    </source>
</evidence>
<gene>
    <name evidence="2" type="ORF">RCFBP_mp20433</name>
</gene>
<organism evidence="2">
    <name type="scientific">Ralstonia solanacearum CFBP2957</name>
    <dbReference type="NCBI Taxonomy" id="859656"/>
    <lineage>
        <taxon>Bacteria</taxon>
        <taxon>Pseudomonadati</taxon>
        <taxon>Pseudomonadota</taxon>
        <taxon>Betaproteobacteria</taxon>
        <taxon>Burkholderiales</taxon>
        <taxon>Burkholderiaceae</taxon>
        <taxon>Ralstonia</taxon>
        <taxon>Ralstonia solanacearum species complex</taxon>
    </lineage>
</organism>
<feature type="compositionally biased region" description="Basic and acidic residues" evidence="1">
    <location>
        <begin position="175"/>
        <end position="184"/>
    </location>
</feature>
<reference evidence="2" key="2">
    <citation type="submission" date="2010-02" db="EMBL/GenBank/DDBJ databases">
        <authorList>
            <person name="Genoscope - CEA"/>
        </authorList>
    </citation>
    <scope>NUCLEOTIDE SEQUENCE</scope>
    <source>
        <strain evidence="2">CFBP2957</strain>
        <plasmid evidence="2">RCFBPv3_mp</plasmid>
    </source>
</reference>
<proteinExistence type="predicted"/>
<accession>D8P4M3</accession>
<dbReference type="AlphaFoldDB" id="D8P4M3"/>
<protein>
    <submittedName>
        <fullName evidence="2">Uncharacterized protein</fullName>
    </submittedName>
</protein>
<name>D8P4M3_RALSL</name>
<geneLocation type="plasmid" evidence="2">
    <name>RCFBPv3_mp</name>
</geneLocation>
<sequence length="184" mass="20074">MNKDGAQLVAEAGAAAKRFRELKARGEQVQTELSQVRVDQAQAEAERDALRAAMQAQTKNLTAASAECEQMAGELAKLTARGVQQPGGHPDGSRQLPGRRRCGDRVHDRSRSIRRHECGFRAALRPAPSSPNHGPSLRSAHWGRRRNQRDRPPPGMTPFPAPSACMAGATTHIHSISDRRTQHA</sequence>